<comment type="caution">
    <text evidence="1">The sequence shown here is derived from an EMBL/GenBank/DDBJ whole genome shotgun (WGS) entry which is preliminary data.</text>
</comment>
<protein>
    <submittedName>
        <fullName evidence="1">Uncharacterized protein</fullName>
    </submittedName>
</protein>
<organism evidence="1 2">
    <name type="scientific">Paenibacillus amylolyticus</name>
    <dbReference type="NCBI Taxonomy" id="1451"/>
    <lineage>
        <taxon>Bacteria</taxon>
        <taxon>Bacillati</taxon>
        <taxon>Bacillota</taxon>
        <taxon>Bacilli</taxon>
        <taxon>Bacillales</taxon>
        <taxon>Paenibacillaceae</taxon>
        <taxon>Paenibacillus</taxon>
    </lineage>
</organism>
<dbReference type="AlphaFoldDB" id="A0AAP5LMI0"/>
<name>A0AAP5LMI0_PAEAM</name>
<dbReference type="Proteomes" id="UP001254832">
    <property type="component" value="Unassembled WGS sequence"/>
</dbReference>
<gene>
    <name evidence="1" type="ORF">J2W91_001232</name>
</gene>
<dbReference type="RefSeq" id="WP_310137242.1">
    <property type="nucleotide sequence ID" value="NZ_JAVDTR010000003.1"/>
</dbReference>
<accession>A0AAP5LMI0</accession>
<reference evidence="1" key="1">
    <citation type="submission" date="2023-07" db="EMBL/GenBank/DDBJ databases">
        <title>Sorghum-associated microbial communities from plants grown in Nebraska, USA.</title>
        <authorList>
            <person name="Schachtman D."/>
        </authorList>
    </citation>
    <scope>NUCLEOTIDE SEQUENCE</scope>
    <source>
        <strain evidence="1">BE80</strain>
    </source>
</reference>
<sequence>MEIQPRIQLFIYEYFKIKFKQEIQPAPWGAFQYRFDEDNCAELSFVGEPEESFTSWMYDLQPRDAHYVASPDWQPALAERFHQMDVYDELILYYLLFTINSTLTIRPTNAYNAMNDRMKSYSFFQMSHCSAASRISEEQQHQLRDFFFFFYLYAHPVNEDTLYACSFREQRLVHTKSNISLEHYFSAFHDHYSEHCDQYRDDLIINPDDIQASKHLTLELLRILEGKSSPLLMPSEEGLEAVVELINNVDLMLQLYEDNPSALFEIMRDFLVEDHSTLYRDHCFTTLLQNYVCYILYFKFNEIHTLVDYFSSTPTWCGIIINKMFTDTIFIQRIMRLKQIDLSAYPDVIAHFGEEARSIYLS</sequence>
<evidence type="ECO:0000313" key="1">
    <source>
        <dbReference type="EMBL" id="MDR6722780.1"/>
    </source>
</evidence>
<dbReference type="EMBL" id="JAVDTR010000003">
    <property type="protein sequence ID" value="MDR6722780.1"/>
    <property type="molecule type" value="Genomic_DNA"/>
</dbReference>
<proteinExistence type="predicted"/>
<evidence type="ECO:0000313" key="2">
    <source>
        <dbReference type="Proteomes" id="UP001254832"/>
    </source>
</evidence>